<evidence type="ECO:0000313" key="2">
    <source>
        <dbReference type="Proteomes" id="UP000765509"/>
    </source>
</evidence>
<keyword evidence="2" id="KW-1185">Reference proteome</keyword>
<dbReference type="Proteomes" id="UP000765509">
    <property type="component" value="Unassembled WGS sequence"/>
</dbReference>
<dbReference type="EMBL" id="AVOT02015867">
    <property type="protein sequence ID" value="MBW0500542.1"/>
    <property type="molecule type" value="Genomic_DNA"/>
</dbReference>
<protein>
    <submittedName>
        <fullName evidence="1">Uncharacterized protein</fullName>
    </submittedName>
</protein>
<organism evidence="1 2">
    <name type="scientific">Austropuccinia psidii MF-1</name>
    <dbReference type="NCBI Taxonomy" id="1389203"/>
    <lineage>
        <taxon>Eukaryota</taxon>
        <taxon>Fungi</taxon>
        <taxon>Dikarya</taxon>
        <taxon>Basidiomycota</taxon>
        <taxon>Pucciniomycotina</taxon>
        <taxon>Pucciniomycetes</taxon>
        <taxon>Pucciniales</taxon>
        <taxon>Sphaerophragmiaceae</taxon>
        <taxon>Austropuccinia</taxon>
    </lineage>
</organism>
<comment type="caution">
    <text evidence="1">The sequence shown here is derived from an EMBL/GenBank/DDBJ whole genome shotgun (WGS) entry which is preliminary data.</text>
</comment>
<evidence type="ECO:0000313" key="1">
    <source>
        <dbReference type="EMBL" id="MBW0500542.1"/>
    </source>
</evidence>
<reference evidence="1" key="1">
    <citation type="submission" date="2021-03" db="EMBL/GenBank/DDBJ databases">
        <title>Draft genome sequence of rust myrtle Austropuccinia psidii MF-1, a brazilian biotype.</title>
        <authorList>
            <person name="Quecine M.C."/>
            <person name="Pachon D.M.R."/>
            <person name="Bonatelli M.L."/>
            <person name="Correr F.H."/>
            <person name="Franceschini L.M."/>
            <person name="Leite T.F."/>
            <person name="Margarido G.R.A."/>
            <person name="Almeida C.A."/>
            <person name="Ferrarezi J.A."/>
            <person name="Labate C.A."/>
        </authorList>
    </citation>
    <scope>NUCLEOTIDE SEQUENCE</scope>
    <source>
        <strain evidence="1">MF-1</strain>
    </source>
</reference>
<sequence>MPHVSASSPMSNFLNVSPQDASADIKASLSVRPITVVVIPIKIASAKIARVAFSRNIRQVRVNNLDSALALDCLCWWGKFDRSNDGKSDSFAARMKT</sequence>
<proteinExistence type="predicted"/>
<accession>A0A9Q3DEG9</accession>
<name>A0A9Q3DEG9_9BASI</name>
<gene>
    <name evidence="1" type="ORF">O181_040257</name>
</gene>
<dbReference type="AlphaFoldDB" id="A0A9Q3DEG9"/>